<evidence type="ECO:0000256" key="9">
    <source>
        <dbReference type="ARBA" id="ARBA00023170"/>
    </source>
</evidence>
<dbReference type="InterPro" id="IPR000742">
    <property type="entry name" value="EGF"/>
</dbReference>
<dbReference type="Gene3D" id="2.10.25.10">
    <property type="entry name" value="Laminin"/>
    <property type="match status" value="2"/>
</dbReference>
<evidence type="ECO:0000256" key="3">
    <source>
        <dbReference type="ARBA" id="ARBA00022583"/>
    </source>
</evidence>
<dbReference type="InterPro" id="IPR036055">
    <property type="entry name" value="LDL_receptor-like_sf"/>
</dbReference>
<dbReference type="GO" id="GO:0042562">
    <property type="term" value="F:hormone binding"/>
    <property type="evidence" value="ECO:0007669"/>
    <property type="project" value="TreeGrafter"/>
</dbReference>
<evidence type="ECO:0000313" key="16">
    <source>
        <dbReference type="EMBL" id="TNN65291.1"/>
    </source>
</evidence>
<feature type="disulfide bond" evidence="11">
    <location>
        <begin position="454"/>
        <end position="472"/>
    </location>
</feature>
<dbReference type="InterPro" id="IPR000033">
    <property type="entry name" value="LDLR_classB_rpt"/>
</dbReference>
<keyword evidence="16" id="KW-0449">Lipoprotein</keyword>
<keyword evidence="4" id="KW-0812">Transmembrane</keyword>
<dbReference type="SMART" id="SM00179">
    <property type="entry name" value="EGF_CA"/>
    <property type="match status" value="1"/>
</dbReference>
<evidence type="ECO:0000256" key="10">
    <source>
        <dbReference type="ARBA" id="ARBA00023180"/>
    </source>
</evidence>
<dbReference type="AlphaFoldDB" id="A0A4Z2HI85"/>
<dbReference type="GO" id="GO:0043235">
    <property type="term" value="C:receptor complex"/>
    <property type="evidence" value="ECO:0007669"/>
    <property type="project" value="TreeGrafter"/>
</dbReference>
<accession>A0A4Z2HI85</accession>
<evidence type="ECO:0000256" key="11">
    <source>
        <dbReference type="PROSITE-ProRule" id="PRU00124"/>
    </source>
</evidence>
<evidence type="ECO:0000256" key="1">
    <source>
        <dbReference type="ARBA" id="ARBA00004479"/>
    </source>
</evidence>
<keyword evidence="2" id="KW-0245">EGF-like domain</keyword>
<evidence type="ECO:0000256" key="5">
    <source>
        <dbReference type="ARBA" id="ARBA00022737"/>
    </source>
</evidence>
<dbReference type="CDD" id="cd00112">
    <property type="entry name" value="LDLa"/>
    <property type="match status" value="2"/>
</dbReference>
<name>A0A4Z2HI85_9TELE</name>
<feature type="domain" description="EGF-like" evidence="15">
    <location>
        <begin position="47"/>
        <end position="82"/>
    </location>
</feature>
<gene>
    <name evidence="16" type="primary">Lrp2_2</name>
    <name evidence="16" type="ORF">EYF80_024445</name>
</gene>
<feature type="domain" description="EGF-like calcium-binding" evidence="14">
    <location>
        <begin position="44"/>
        <end position="82"/>
    </location>
</feature>
<keyword evidence="10" id="KW-0325">Glycoprotein</keyword>
<feature type="disulfide bond" evidence="11">
    <location>
        <begin position="496"/>
        <end position="511"/>
    </location>
</feature>
<proteinExistence type="predicted"/>
<comment type="caution">
    <text evidence="16">The sequence shown here is derived from an EMBL/GenBank/DDBJ whole genome shotgun (WGS) entry which is preliminary data.</text>
</comment>
<dbReference type="PRINTS" id="PR00261">
    <property type="entry name" value="LDLRECEPTOR"/>
</dbReference>
<dbReference type="Gene3D" id="2.120.10.30">
    <property type="entry name" value="TolB, C-terminal domain"/>
    <property type="match status" value="4"/>
</dbReference>
<keyword evidence="9 16" id="KW-0675">Receptor</keyword>
<keyword evidence="7" id="KW-0472">Membrane</keyword>
<sequence>MMIPSLEQCSALSCEFLCHLSPEGGACYCPDGFTVANDSRSCVDYNDCQIWGICDQLCEDRPGTHRCSCADGYFMEQGHVCKANVKIVLNGGTQAPYPFGIAVFENHVFFTDWTKMGVVRANRFNGSSPALLYRTAKRPGHVVVSHAALQPVGKETQIQLMNPCGRHNGGCQQICVLSHRSDNEGLGFRCKCRHGYDLQSDRQTCFKLTDYLLLATSLGVRGIPLNASLQEDVTLPLSGLGTSFSGSAVEFDGNEEALFYNDRSRGLVYKSNLNGTDLFSCASPLTLIHSFLFWSDWYRPAVIMRGFTDGSSAVPLVNTTLGWPYGLSVDYVMDRLYWVDSQLDQIDYLYVSDTRTRAVFEMRKRDGGGNIMIRQGITGIMNVKAYSADLHSTFKSRCNLVANGRCSHFCFPTPSSSRVCGCPYGMKLQANQRDCVKDDSVPPPDVCSQFSFECDEGRCRPNSYRCDGISDCIDKTDEANCTDTGTCHCIMSGWRCDGVDDCGDGSDELNCPTRLPTTCAADYFTCDNNRVKVPPTCKVKSVSRDTQSNARTAVMRSRPTGPATGRHPRRAKQERGPVRRCLQL</sequence>
<dbReference type="InterPro" id="IPR051221">
    <property type="entry name" value="LDLR-related"/>
</dbReference>
<dbReference type="InterPro" id="IPR001881">
    <property type="entry name" value="EGF-like_Ca-bd_dom"/>
</dbReference>
<dbReference type="InterPro" id="IPR002172">
    <property type="entry name" value="LDrepeatLR_classA_rpt"/>
</dbReference>
<dbReference type="FunFam" id="2.10.25.10:FF:000009">
    <property type="entry name" value="Low-density lipoprotein receptor isoform 1"/>
    <property type="match status" value="1"/>
</dbReference>
<keyword evidence="8 11" id="KW-1015">Disulfide bond</keyword>
<evidence type="ECO:0000313" key="17">
    <source>
        <dbReference type="Proteomes" id="UP000314294"/>
    </source>
</evidence>
<feature type="disulfide bond" evidence="11">
    <location>
        <begin position="447"/>
        <end position="459"/>
    </location>
</feature>
<evidence type="ECO:0000256" key="12">
    <source>
        <dbReference type="PROSITE-ProRule" id="PRU00461"/>
    </source>
</evidence>
<dbReference type="SUPFAM" id="SSF57424">
    <property type="entry name" value="LDL receptor-like module"/>
    <property type="match status" value="2"/>
</dbReference>
<evidence type="ECO:0000259" key="15">
    <source>
        <dbReference type="SMART" id="SM00181"/>
    </source>
</evidence>
<dbReference type="SUPFAM" id="SSF57196">
    <property type="entry name" value="EGF/Laminin"/>
    <property type="match status" value="1"/>
</dbReference>
<dbReference type="PROSITE" id="PS50068">
    <property type="entry name" value="LDLRA_2"/>
    <property type="match status" value="2"/>
</dbReference>
<feature type="repeat" description="LDL-receptor class B" evidence="12">
    <location>
        <begin position="290"/>
        <end position="333"/>
    </location>
</feature>
<evidence type="ECO:0000259" key="14">
    <source>
        <dbReference type="SMART" id="SM00179"/>
    </source>
</evidence>
<dbReference type="PANTHER" id="PTHR22722">
    <property type="entry name" value="LOW-DENSITY LIPOPROTEIN RECEPTOR-RELATED PROTEIN 2-RELATED"/>
    <property type="match status" value="1"/>
</dbReference>
<dbReference type="OrthoDB" id="21182at2759"/>
<feature type="region of interest" description="Disordered" evidence="13">
    <location>
        <begin position="543"/>
        <end position="578"/>
    </location>
</feature>
<dbReference type="PANTHER" id="PTHR22722:SF11">
    <property type="entry name" value="LOW-DENSITY LIPOPROTEIN RECEPTOR-RELATED PROTEIN 2"/>
    <property type="match status" value="1"/>
</dbReference>
<evidence type="ECO:0000256" key="4">
    <source>
        <dbReference type="ARBA" id="ARBA00022692"/>
    </source>
</evidence>
<dbReference type="GO" id="GO:0016324">
    <property type="term" value="C:apical plasma membrane"/>
    <property type="evidence" value="ECO:0007669"/>
    <property type="project" value="TreeGrafter"/>
</dbReference>
<dbReference type="Pfam" id="PF00057">
    <property type="entry name" value="Ldl_recept_a"/>
    <property type="match status" value="2"/>
</dbReference>
<feature type="disulfide bond" evidence="11">
    <location>
        <begin position="466"/>
        <end position="481"/>
    </location>
</feature>
<evidence type="ECO:0000256" key="7">
    <source>
        <dbReference type="ARBA" id="ARBA00023136"/>
    </source>
</evidence>
<reference evidence="16 17" key="1">
    <citation type="submission" date="2019-03" db="EMBL/GenBank/DDBJ databases">
        <title>First draft genome of Liparis tanakae, snailfish: a comprehensive survey of snailfish specific genes.</title>
        <authorList>
            <person name="Kim W."/>
            <person name="Song I."/>
            <person name="Jeong J.-H."/>
            <person name="Kim D."/>
            <person name="Kim S."/>
            <person name="Ryu S."/>
            <person name="Song J.Y."/>
            <person name="Lee S.K."/>
        </authorList>
    </citation>
    <scope>NUCLEOTIDE SEQUENCE [LARGE SCALE GENOMIC DNA]</scope>
    <source>
        <tissue evidence="16">Muscle</tissue>
    </source>
</reference>
<feature type="domain" description="EGF-like" evidence="15">
    <location>
        <begin position="397"/>
        <end position="436"/>
    </location>
</feature>
<dbReference type="Proteomes" id="UP000314294">
    <property type="component" value="Unassembled WGS sequence"/>
</dbReference>
<dbReference type="InterPro" id="IPR009030">
    <property type="entry name" value="Growth_fac_rcpt_cys_sf"/>
</dbReference>
<dbReference type="SMART" id="SM00181">
    <property type="entry name" value="EGF"/>
    <property type="match status" value="4"/>
</dbReference>
<comment type="caution">
    <text evidence="11">Lacks conserved residue(s) required for the propagation of feature annotation.</text>
</comment>
<dbReference type="Pfam" id="PF00058">
    <property type="entry name" value="Ldl_recept_b"/>
    <property type="match status" value="1"/>
</dbReference>
<dbReference type="SUPFAM" id="SSF57184">
    <property type="entry name" value="Growth factor receptor domain"/>
    <property type="match status" value="1"/>
</dbReference>
<dbReference type="PROSITE" id="PS51120">
    <property type="entry name" value="LDLRB"/>
    <property type="match status" value="1"/>
</dbReference>
<dbReference type="InterPro" id="IPR011042">
    <property type="entry name" value="6-blade_b-propeller_TolB-like"/>
</dbReference>
<feature type="domain" description="EGF-like" evidence="15">
    <location>
        <begin position="163"/>
        <end position="206"/>
    </location>
</feature>
<organism evidence="16 17">
    <name type="scientific">Liparis tanakae</name>
    <name type="common">Tanaka's snailfish</name>
    <dbReference type="NCBI Taxonomy" id="230148"/>
    <lineage>
        <taxon>Eukaryota</taxon>
        <taxon>Metazoa</taxon>
        <taxon>Chordata</taxon>
        <taxon>Craniata</taxon>
        <taxon>Vertebrata</taxon>
        <taxon>Euteleostomi</taxon>
        <taxon>Actinopterygii</taxon>
        <taxon>Neopterygii</taxon>
        <taxon>Teleostei</taxon>
        <taxon>Neoteleostei</taxon>
        <taxon>Acanthomorphata</taxon>
        <taxon>Eupercaria</taxon>
        <taxon>Perciformes</taxon>
        <taxon>Cottioidei</taxon>
        <taxon>Cottales</taxon>
        <taxon>Liparidae</taxon>
        <taxon>Liparis</taxon>
    </lineage>
</organism>
<dbReference type="SUPFAM" id="SSF63825">
    <property type="entry name" value="YWTD domain"/>
    <property type="match status" value="2"/>
</dbReference>
<keyword evidence="3" id="KW-0254">Endocytosis</keyword>
<keyword evidence="6" id="KW-1133">Transmembrane helix</keyword>
<dbReference type="SMART" id="SM00135">
    <property type="entry name" value="LY"/>
    <property type="match status" value="3"/>
</dbReference>
<dbReference type="GO" id="GO:0006898">
    <property type="term" value="P:receptor-mediated endocytosis"/>
    <property type="evidence" value="ECO:0007669"/>
    <property type="project" value="TreeGrafter"/>
</dbReference>
<dbReference type="Gene3D" id="4.10.400.10">
    <property type="entry name" value="Low-density Lipoprotein Receptor"/>
    <property type="match status" value="2"/>
</dbReference>
<dbReference type="GO" id="GO:0005509">
    <property type="term" value="F:calcium ion binding"/>
    <property type="evidence" value="ECO:0007669"/>
    <property type="project" value="InterPro"/>
</dbReference>
<comment type="subcellular location">
    <subcellularLocation>
        <location evidence="1">Membrane</location>
        <topology evidence="1">Single-pass type I membrane protein</topology>
    </subcellularLocation>
</comment>
<evidence type="ECO:0000256" key="6">
    <source>
        <dbReference type="ARBA" id="ARBA00022989"/>
    </source>
</evidence>
<keyword evidence="17" id="KW-1185">Reference proteome</keyword>
<dbReference type="Pfam" id="PF14670">
    <property type="entry name" value="FXa_inhibition"/>
    <property type="match status" value="1"/>
</dbReference>
<evidence type="ECO:0000256" key="13">
    <source>
        <dbReference type="SAM" id="MobiDB-lite"/>
    </source>
</evidence>
<feature type="domain" description="EGF-like" evidence="15">
    <location>
        <begin position="8"/>
        <end position="43"/>
    </location>
</feature>
<keyword evidence="5" id="KW-0677">Repeat</keyword>
<dbReference type="EMBL" id="SRLO01000237">
    <property type="protein sequence ID" value="TNN65291.1"/>
    <property type="molecule type" value="Genomic_DNA"/>
</dbReference>
<dbReference type="SMART" id="SM00192">
    <property type="entry name" value="LDLa"/>
    <property type="match status" value="2"/>
</dbReference>
<protein>
    <submittedName>
        <fullName evidence="16">Low-density lipoprotein receptor-related protein 2</fullName>
    </submittedName>
</protein>
<evidence type="ECO:0000256" key="2">
    <source>
        <dbReference type="ARBA" id="ARBA00022536"/>
    </source>
</evidence>
<evidence type="ECO:0000256" key="8">
    <source>
        <dbReference type="ARBA" id="ARBA00023157"/>
    </source>
</evidence>